<dbReference type="SUPFAM" id="SSF52540">
    <property type="entry name" value="P-loop containing nucleoside triphosphate hydrolases"/>
    <property type="match status" value="2"/>
</dbReference>
<keyword evidence="7" id="KW-0067">ATP-binding</keyword>
<dbReference type="Pfam" id="PF19055">
    <property type="entry name" value="ABC2_membrane_7"/>
    <property type="match status" value="1"/>
</dbReference>
<dbReference type="CDD" id="cd03233">
    <property type="entry name" value="ABCG_PDR_domain1"/>
    <property type="match status" value="1"/>
</dbReference>
<feature type="transmembrane region" description="Helical" evidence="12">
    <location>
        <begin position="34"/>
        <end position="58"/>
    </location>
</feature>
<feature type="transmembrane region" description="Helical" evidence="12">
    <location>
        <begin position="1837"/>
        <end position="1859"/>
    </location>
</feature>
<evidence type="ECO:0000313" key="15">
    <source>
        <dbReference type="Proteomes" id="UP000215289"/>
    </source>
</evidence>
<dbReference type="OrthoDB" id="245989at2759"/>
<dbReference type="InterPro" id="IPR034001">
    <property type="entry name" value="ABCG_PDR_1"/>
</dbReference>
<feature type="domain" description="ABC transporter" evidence="13">
    <location>
        <begin position="1497"/>
        <end position="1740"/>
    </location>
</feature>
<keyword evidence="5 12" id="KW-0812">Transmembrane</keyword>
<feature type="region of interest" description="Disordered" evidence="11">
    <location>
        <begin position="638"/>
        <end position="743"/>
    </location>
</feature>
<name>A0A397GSA3_9EURO</name>
<keyword evidence="6" id="KW-0547">Nucleotide-binding</keyword>
<feature type="transmembrane region" description="Helical" evidence="12">
    <location>
        <begin position="116"/>
        <end position="137"/>
    </location>
</feature>
<keyword evidence="15" id="KW-1185">Reference proteome</keyword>
<keyword evidence="9 12" id="KW-0472">Membrane</keyword>
<dbReference type="FunFam" id="3.40.50.300:FF:000054">
    <property type="entry name" value="ABC multidrug transporter atrF"/>
    <property type="match status" value="1"/>
</dbReference>
<gene>
    <name evidence="14" type="ORF">CFD26_103606</name>
</gene>
<dbReference type="Pfam" id="PF01061">
    <property type="entry name" value="ABC2_membrane"/>
    <property type="match status" value="2"/>
</dbReference>
<dbReference type="Proteomes" id="UP000215289">
    <property type="component" value="Unassembled WGS sequence"/>
</dbReference>
<dbReference type="Pfam" id="PF06422">
    <property type="entry name" value="PDR_CDR"/>
    <property type="match status" value="1"/>
</dbReference>
<dbReference type="GO" id="GO:0140359">
    <property type="term" value="F:ABC-type transporter activity"/>
    <property type="evidence" value="ECO:0007669"/>
    <property type="project" value="InterPro"/>
</dbReference>
<feature type="transmembrane region" description="Helical" evidence="12">
    <location>
        <begin position="555"/>
        <end position="584"/>
    </location>
</feature>
<evidence type="ECO:0000256" key="6">
    <source>
        <dbReference type="ARBA" id="ARBA00022741"/>
    </source>
</evidence>
<proteinExistence type="inferred from homology"/>
<comment type="caution">
    <text evidence="14">The sequence shown here is derived from an EMBL/GenBank/DDBJ whole genome shotgun (WGS) entry which is preliminary data.</text>
</comment>
<evidence type="ECO:0000256" key="12">
    <source>
        <dbReference type="SAM" id="Phobius"/>
    </source>
</evidence>
<dbReference type="InterPro" id="IPR013525">
    <property type="entry name" value="ABC2_TM"/>
</dbReference>
<dbReference type="InterPro" id="IPR029481">
    <property type="entry name" value="ABC_trans_N"/>
</dbReference>
<sequence>MSDAINTYTGAWINWSDGAFRGATLTLSQKHAGVLSAFLAMLVSFAGTLFWSILSFAIHQAYTTKPTQGQDALHSQRQLILRNKGAAAAAWALIKLPFENARTASRVKAVGRSLPLAILAILNILLFSVSGLFTSYITKTAGNSTIIVGPACGGFEFNTSDSVMNSKTLQDTYEAATYVRQCYQGSPSGLLCGTYARPNIPFTTNQNASCPFASGLCAYNGQSAFQMDTGLLDSQTDFGINARPKDRIKFRRVTTCAPVKHGSGLGTTRNDSTYSTIIYINAGSKYYMGEPYANYTFEYTPSPQLDGIGYTLSAVFAKADPTGLLLTTRSWVPDPRINQTDADITMMMLNQNGVMYLQRSDDPWITADVENNLSVENTTYSGTLWSKSYETNLLVCVDQYQVCNPSRSGDTGCSKLGGQMSTFLSAFRTNGATSILGFNMPQLTTISRFLSANTDRSMYSNVNGRGGAALNASMMAYMNLNSYLPPNQWQIEVSTWFATSLAKEQAWAFEWATAPKNLPMNLLGQGWNVTPPANEVARSACRNQLMNNASGYENFSILGLALTLILCGLIIIIGLTVDTIVGWLRRGKTKYKRDQWAVEETLALHKAAYTNLGLWRDNGDKMPPSSILLSHSAPSVPLGAELDTEGVGTGMKHGSKRPQTPTTTDSTMLPPQHAEEMATSESSSTPSVHGSPDQEIARQVSRPVTNSDIAAISRIASSVSTPGPRRESRGTTLDRIAEDDPALDPTRKEFDAYKWARAKLNQLDQEGVLRKHAGVVFKNLNVSGSGAALQLQETVDSALLAPFRPDIYRGIIHSAPKRQILHNFDGVLRSGEMLMVLGRPGSGCSTFQKTICGELHGLDLHPDSVMHYNGIPMKKMHKEFKGECVYNQEVDKHFPHLTVGETLEFAASARTPSHRLAGESRKQYVKETTQVAMAVLGLSHTYNTRVGDDYIRGVSGGERKRVSIAEMAVARAPLAAWDNSTRGLDAASALEFVKALRISADLTGSCHAVATYQASQAIYDVFDKVIVLYEGREIYFGPCKQAEKYFTTMGWVNPPRQTVGDFLTSVTNPQERKAQEGMEDTVPRTPEEFENYWRRSPEYAALMEEIRQYESEYPLGGRGQEDVTAGKRMEQAKHVRPGSPYLISVPMQLKLCMIRAYQRIWNDKASTLTLLVGRIVMSLVVASIFFGTPDATAGFFAKGSLLFFATLLNALISVTEINSLYDQRPIVEKQASYAFVHPFAEAFGGLIADLPIKVVSAVLFNVTIYFLGSLRYTASQFFIFFLFTFLSTMIMSAVFRTLAALTRSVAQAMALAGLMILIIVIYAGFVIPAPEMHPWFSWLRWINPLFYTFESLISNEFHGQNFECSQFIPGYPTLSGDAFICSVPGSVAGARTVSGDSFIYAQYRYSYSHEWRNLGILIGFWMFFTCMYLIATEMNSATSSTAEFLVFRRGHVPAYMKPTIQDTEKTPTSQTLAMEPPAENGEPVDLSTVIPEQRSIFTWQNLCYDIPVKEGQRRLLDHVDGWVKPGTLTALMGVSGAGKTTLLDVLAQRVSIGVVTGDMLVNGGSLPASFQRQTGYVQQQDLHLATSTVREALRFSAMLRQPKSVSTAEKYDYVEQVIKMLNMKDFAEAVVGTPGEGLNVEQRKLLTIGVELAAKPQLLLFLDEPTSGLDSQSAWSICAFLRKLADNGQAVLSTIHQPSAILFQQFDRLLFLAKGGRTVYFGEIGEQSGTLLSYFERNGARKCDPSENPAEYMLEIIGAGASGQATKDWPAVWKESPEAHEVKAELGRIRATQSVPNAGPAPVDKGSDEQGEYAMPLTAQLWWVTRRVFQQYWRDPAYIGAKYMLGVLSALFIGFSYFLPGQSIQGIQNRLFSSFMLTSIFSTLVQQIMPKFVTQRSLYEVRERPSKAYSWVAFVVSNIVVEIPYQIMLGVLVWASYYYPIYGANQSSDKQGLMLLLVIQFFLFTSSFAALVISSLPDAETAGTIATLSFALVLTFNGVMQTPTALPGFWIFMYRVSPLTYLIAGMCGNALHGQRVQCSSRELSVFSPPQGQTCGQYLADWLSVAPGQLSNPSATTSCEFCAFTTADQYMSLSKIFYSQRWRNFGIGWAYIGFNIAGAAILYYVFRVRHYKPTLLPRVVTACGTVLHRLFRRRSGSVPQEKKAENRRVL</sequence>
<keyword evidence="8 12" id="KW-1133">Transmembrane helix</keyword>
<dbReference type="Gene3D" id="3.40.50.300">
    <property type="entry name" value="P-loop containing nucleotide triphosphate hydrolases"/>
    <property type="match status" value="2"/>
</dbReference>
<evidence type="ECO:0000256" key="10">
    <source>
        <dbReference type="ARBA" id="ARBA00023180"/>
    </source>
</evidence>
<dbReference type="InterPro" id="IPR034003">
    <property type="entry name" value="ABCG_PDR_2"/>
</dbReference>
<evidence type="ECO:0000256" key="7">
    <source>
        <dbReference type="ARBA" id="ARBA00022840"/>
    </source>
</evidence>
<dbReference type="InterPro" id="IPR027417">
    <property type="entry name" value="P-loop_NTPase"/>
</dbReference>
<feature type="transmembrane region" description="Helical" evidence="12">
    <location>
        <begin position="2106"/>
        <end position="2125"/>
    </location>
</feature>
<keyword evidence="10" id="KW-0325">Glycoprotein</keyword>
<dbReference type="InterPro" id="IPR003439">
    <property type="entry name" value="ABC_transporter-like_ATP-bd"/>
</dbReference>
<evidence type="ECO:0000256" key="8">
    <source>
        <dbReference type="ARBA" id="ARBA00022989"/>
    </source>
</evidence>
<reference evidence="14 15" key="1">
    <citation type="submission" date="2018-08" db="EMBL/GenBank/DDBJ databases">
        <title>Draft genome sequences of two Aspergillus turcosus clinical strains isolated from bronchoalveolar lavage fluid: one azole-susceptible and the other azole-resistant.</title>
        <authorList>
            <person name="Parent-Michaud M."/>
            <person name="Dufresne P.J."/>
            <person name="Fournier E."/>
            <person name="Martineau C."/>
            <person name="Moreira S."/>
            <person name="Perkins V."/>
            <person name="De Repentigny L."/>
            <person name="Dufresne S.F."/>
        </authorList>
    </citation>
    <scope>NUCLEOTIDE SEQUENCE [LARGE SCALE GENOMIC DNA]</scope>
    <source>
        <strain evidence="14">HMR AF 1038</strain>
    </source>
</reference>
<dbReference type="GO" id="GO:0016887">
    <property type="term" value="F:ATP hydrolysis activity"/>
    <property type="evidence" value="ECO:0007669"/>
    <property type="project" value="InterPro"/>
</dbReference>
<dbReference type="PROSITE" id="PS00211">
    <property type="entry name" value="ABC_TRANSPORTER_1"/>
    <property type="match status" value="1"/>
</dbReference>
<evidence type="ECO:0000313" key="14">
    <source>
        <dbReference type="EMBL" id="RLL94413.1"/>
    </source>
</evidence>
<comment type="subcellular location">
    <subcellularLocation>
        <location evidence="1">Cell membrane</location>
        <topology evidence="1">Multi-pass membrane protein</topology>
    </subcellularLocation>
</comment>
<evidence type="ECO:0000256" key="9">
    <source>
        <dbReference type="ARBA" id="ARBA00023136"/>
    </source>
</evidence>
<keyword evidence="4" id="KW-1003">Cell membrane</keyword>
<feature type="transmembrane region" description="Helical" evidence="12">
    <location>
        <begin position="1871"/>
        <end position="1889"/>
    </location>
</feature>
<feature type="transmembrane region" description="Helical" evidence="12">
    <location>
        <begin position="1200"/>
        <end position="1219"/>
    </location>
</feature>
<evidence type="ECO:0000259" key="13">
    <source>
        <dbReference type="PROSITE" id="PS50893"/>
    </source>
</evidence>
<evidence type="ECO:0000256" key="4">
    <source>
        <dbReference type="ARBA" id="ARBA00022475"/>
    </source>
</evidence>
<keyword evidence="3" id="KW-0813">Transport</keyword>
<feature type="transmembrane region" description="Helical" evidence="12">
    <location>
        <begin position="1952"/>
        <end position="1976"/>
    </location>
</feature>
<feature type="transmembrane region" description="Helical" evidence="12">
    <location>
        <begin position="1277"/>
        <end position="1299"/>
    </location>
</feature>
<dbReference type="InterPro" id="IPR043926">
    <property type="entry name" value="ABCG_dom"/>
</dbReference>
<feature type="compositionally biased region" description="Polar residues" evidence="11">
    <location>
        <begin position="657"/>
        <end position="669"/>
    </location>
</feature>
<feature type="region of interest" description="Disordered" evidence="11">
    <location>
        <begin position="1464"/>
        <end position="1484"/>
    </location>
</feature>
<dbReference type="CDD" id="cd03232">
    <property type="entry name" value="ABCG_PDR_domain2"/>
    <property type="match status" value="1"/>
</dbReference>
<feature type="compositionally biased region" description="Low complexity" evidence="11">
    <location>
        <begin position="707"/>
        <end position="720"/>
    </location>
</feature>
<dbReference type="InterPro" id="IPR017871">
    <property type="entry name" value="ABC_transporter-like_CS"/>
</dbReference>
<evidence type="ECO:0000256" key="11">
    <source>
        <dbReference type="SAM" id="MobiDB-lite"/>
    </source>
</evidence>
<evidence type="ECO:0000256" key="5">
    <source>
        <dbReference type="ARBA" id="ARBA00022692"/>
    </source>
</evidence>
<organism evidence="14 15">
    <name type="scientific">Aspergillus turcosus</name>
    <dbReference type="NCBI Taxonomy" id="1245748"/>
    <lineage>
        <taxon>Eukaryota</taxon>
        <taxon>Fungi</taxon>
        <taxon>Dikarya</taxon>
        <taxon>Ascomycota</taxon>
        <taxon>Pezizomycotina</taxon>
        <taxon>Eurotiomycetes</taxon>
        <taxon>Eurotiomycetidae</taxon>
        <taxon>Eurotiales</taxon>
        <taxon>Aspergillaceae</taxon>
        <taxon>Aspergillus</taxon>
        <taxon>Aspergillus subgen. Fumigati</taxon>
    </lineage>
</organism>
<dbReference type="STRING" id="1245748.A0A397GSA3"/>
<feature type="transmembrane region" description="Helical" evidence="12">
    <location>
        <begin position="1305"/>
        <end position="1327"/>
    </location>
</feature>
<evidence type="ECO:0000256" key="3">
    <source>
        <dbReference type="ARBA" id="ARBA00022448"/>
    </source>
</evidence>
<feature type="transmembrane region" description="Helical" evidence="12">
    <location>
        <begin position="1909"/>
        <end position="1940"/>
    </location>
</feature>
<dbReference type="PANTHER" id="PTHR19241">
    <property type="entry name" value="ATP-BINDING CASSETTE TRANSPORTER"/>
    <property type="match status" value="1"/>
</dbReference>
<dbReference type="InterPro" id="IPR010929">
    <property type="entry name" value="PDR_CDR_ABC"/>
</dbReference>
<feature type="transmembrane region" description="Helical" evidence="12">
    <location>
        <begin position="1168"/>
        <end position="1188"/>
    </location>
</feature>
<dbReference type="InterPro" id="IPR003593">
    <property type="entry name" value="AAA+_ATPase"/>
</dbReference>
<evidence type="ECO:0000256" key="1">
    <source>
        <dbReference type="ARBA" id="ARBA00004651"/>
    </source>
</evidence>
<feature type="transmembrane region" description="Helical" evidence="12">
    <location>
        <begin position="1414"/>
        <end position="1431"/>
    </location>
</feature>
<comment type="similarity">
    <text evidence="2">Belongs to the ABC transporter superfamily. ABCG family. PDR (TC 3.A.1.205) subfamily.</text>
</comment>
<feature type="domain" description="ABC transporter" evidence="13">
    <location>
        <begin position="789"/>
        <end position="1055"/>
    </location>
</feature>
<dbReference type="PROSITE" id="PS50893">
    <property type="entry name" value="ABC_TRANSPORTER_2"/>
    <property type="match status" value="2"/>
</dbReference>
<protein>
    <recommendedName>
        <fullName evidence="13">ABC transporter domain-containing protein</fullName>
    </recommendedName>
</protein>
<evidence type="ECO:0000256" key="2">
    <source>
        <dbReference type="ARBA" id="ARBA00006012"/>
    </source>
</evidence>
<feature type="compositionally biased region" description="Low complexity" evidence="11">
    <location>
        <begin position="680"/>
        <end position="691"/>
    </location>
</feature>
<dbReference type="Pfam" id="PF00005">
    <property type="entry name" value="ABC_tran"/>
    <property type="match status" value="2"/>
</dbReference>
<dbReference type="GO" id="GO:0005524">
    <property type="term" value="F:ATP binding"/>
    <property type="evidence" value="ECO:0007669"/>
    <property type="project" value="UniProtKB-KW"/>
</dbReference>
<accession>A0A397GSA3</accession>
<dbReference type="EMBL" id="NIDN02000207">
    <property type="protein sequence ID" value="RLL94413.1"/>
    <property type="molecule type" value="Genomic_DNA"/>
</dbReference>
<dbReference type="Pfam" id="PF14510">
    <property type="entry name" value="ABC_trans_N"/>
    <property type="match status" value="1"/>
</dbReference>
<dbReference type="SMART" id="SM00382">
    <property type="entry name" value="AAA"/>
    <property type="match status" value="2"/>
</dbReference>
<dbReference type="GO" id="GO:0005886">
    <property type="term" value="C:plasma membrane"/>
    <property type="evidence" value="ECO:0007669"/>
    <property type="project" value="UniProtKB-SubCell"/>
</dbReference>